<accession>A0A2I1E309</accession>
<proteinExistence type="predicted"/>
<name>A0A2I1E309_9GLOM</name>
<protein>
    <submittedName>
        <fullName evidence="3">Alpha/beta-hydrolase</fullName>
    </submittedName>
</protein>
<dbReference type="SUPFAM" id="SSF53474">
    <property type="entry name" value="alpha/beta-Hydrolases"/>
    <property type="match status" value="1"/>
</dbReference>
<dbReference type="Proteomes" id="UP000232722">
    <property type="component" value="Unassembled WGS sequence"/>
</dbReference>
<evidence type="ECO:0000259" key="1">
    <source>
        <dbReference type="Pfam" id="PF12146"/>
    </source>
</evidence>
<reference evidence="3 4" key="3">
    <citation type="submission" date="2017-10" db="EMBL/GenBank/DDBJ databases">
        <title>Extensive intraspecific genome diversity in a model arbuscular mycorrhizal fungus.</title>
        <authorList>
            <person name="Chen E.C.H."/>
            <person name="Morin E."/>
            <person name="Baudet D."/>
            <person name="Noel J."/>
            <person name="Ndikumana S."/>
            <person name="Charron P."/>
            <person name="St-Onge C."/>
            <person name="Giorgi J."/>
            <person name="Grigoriev I.V."/>
            <person name="Roux C."/>
            <person name="Martin F.M."/>
            <person name="Corradi N."/>
        </authorList>
    </citation>
    <scope>NUCLEOTIDE SEQUENCE [LARGE SCALE GENOMIC DNA]</scope>
    <source>
        <strain evidence="3 4">A1</strain>
    </source>
</reference>
<comment type="caution">
    <text evidence="3">The sequence shown here is derived from an EMBL/GenBank/DDBJ whole genome shotgun (WGS) entry which is preliminary data.</text>
</comment>
<sequence>MNLQKIFKQRNFSFLNKNIINKSFTTKFNLSQFHTSNTSNKETIFIDSSDNVKIEVIHYPPTKQTNYPPLLFIHGAFLAAWSWENFSNWFSNKGYECFSLSFRGNGQSTKTPIRDKFWTLEELVNDISSVTDEITEKTKEKPILVGHSMGGGLTQKYLQDNHHKVSGGVLLASVSPLINKSGIFSSKVDWLTIKALLTLNPYLIIETPELMKKAFFSKAFPDSMAKEIHPKLDKNCSVVGLAEFSRSFVDYKKIKCPMIVIGAGEDALADNLKHVEETAEAYGVGYDMIEGSGHEVMLDLKWEDASNVIFNRIQERILNKK</sequence>
<dbReference type="SMR" id="A0A2I1E309"/>
<keyword evidence="3" id="KW-0378">Hydrolase</keyword>
<evidence type="ECO:0000313" key="3">
    <source>
        <dbReference type="EMBL" id="PKC72098.1"/>
    </source>
</evidence>
<dbReference type="VEuPathDB" id="FungiDB:RhiirFUN_000307"/>
<evidence type="ECO:0000313" key="5">
    <source>
        <dbReference type="Proteomes" id="UP000232722"/>
    </source>
</evidence>
<dbReference type="OrthoDB" id="8119704at2759"/>
<dbReference type="Proteomes" id="UP000232688">
    <property type="component" value="Unassembled WGS sequence"/>
</dbReference>
<dbReference type="InterPro" id="IPR022742">
    <property type="entry name" value="Hydrolase_4"/>
</dbReference>
<evidence type="ECO:0000313" key="2">
    <source>
        <dbReference type="EMBL" id="PKC14054.1"/>
    </source>
</evidence>
<gene>
    <name evidence="3" type="ORF">RhiirA1_412209</name>
    <name evidence="2" type="ORF">RhiirA5_456057</name>
</gene>
<reference evidence="2 5" key="2">
    <citation type="submission" date="2017-09" db="EMBL/GenBank/DDBJ databases">
        <title>Extensive intraspecific genome diversity in a model arbuscular mycorrhizal fungus.</title>
        <authorList>
            <person name="Chen E.C."/>
            <person name="Morin E."/>
            <person name="Beaudet D."/>
            <person name="Noel J."/>
            <person name="Ndikumana S."/>
            <person name="Charron P."/>
            <person name="St-Onge C."/>
            <person name="Giorgi J."/>
            <person name="Grigoriev I.V."/>
            <person name="Roux C."/>
            <person name="Martin F.M."/>
            <person name="Corradi N."/>
        </authorList>
    </citation>
    <scope>NUCLEOTIDE SEQUENCE [LARGE SCALE GENOMIC DNA]</scope>
    <source>
        <strain evidence="2 5">A5</strain>
    </source>
</reference>
<dbReference type="VEuPathDB" id="FungiDB:FUN_020850"/>
<dbReference type="Pfam" id="PF12146">
    <property type="entry name" value="Hydrolase_4"/>
    <property type="match status" value="1"/>
</dbReference>
<dbReference type="EMBL" id="LLXJ01000155">
    <property type="protein sequence ID" value="PKC14054.1"/>
    <property type="molecule type" value="Genomic_DNA"/>
</dbReference>
<feature type="domain" description="Serine aminopeptidase S33" evidence="1">
    <location>
        <begin position="70"/>
        <end position="299"/>
    </location>
</feature>
<dbReference type="InterPro" id="IPR029058">
    <property type="entry name" value="AB_hydrolase_fold"/>
</dbReference>
<dbReference type="InterPro" id="IPR050228">
    <property type="entry name" value="Carboxylesterase_BioH"/>
</dbReference>
<reference evidence="3 4" key="4">
    <citation type="submission" date="2017-10" db="EMBL/GenBank/DDBJ databases">
        <title>Genome analyses suggest a sexual origin of heterokaryosis in a supposedly ancient asexual fungus.</title>
        <authorList>
            <person name="Corradi N."/>
            <person name="Sedzielewska K."/>
            <person name="Noel J."/>
            <person name="Charron P."/>
            <person name="Farinelli L."/>
            <person name="Marton T."/>
            <person name="Kruger M."/>
            <person name="Pelin A."/>
            <person name="Brachmann A."/>
            <person name="Corradi N."/>
        </authorList>
    </citation>
    <scope>NUCLEOTIDE SEQUENCE [LARGE SCALE GENOMIC DNA]</scope>
    <source>
        <strain evidence="3 4">A1</strain>
    </source>
</reference>
<dbReference type="GO" id="GO:0016787">
    <property type="term" value="F:hydrolase activity"/>
    <property type="evidence" value="ECO:0007669"/>
    <property type="project" value="UniProtKB-KW"/>
</dbReference>
<dbReference type="PANTHER" id="PTHR43194:SF2">
    <property type="entry name" value="PEROXISOMAL MEMBRANE PROTEIN LPX1"/>
    <property type="match status" value="1"/>
</dbReference>
<dbReference type="AlphaFoldDB" id="A0A2I1E309"/>
<dbReference type="VEuPathDB" id="FungiDB:RhiirA1_412209"/>
<dbReference type="PANTHER" id="PTHR43194">
    <property type="entry name" value="HYDROLASE ALPHA/BETA FOLD FAMILY"/>
    <property type="match status" value="1"/>
</dbReference>
<organism evidence="3 4">
    <name type="scientific">Rhizophagus irregularis</name>
    <dbReference type="NCBI Taxonomy" id="588596"/>
    <lineage>
        <taxon>Eukaryota</taxon>
        <taxon>Fungi</taxon>
        <taxon>Fungi incertae sedis</taxon>
        <taxon>Mucoromycota</taxon>
        <taxon>Glomeromycotina</taxon>
        <taxon>Glomeromycetes</taxon>
        <taxon>Glomerales</taxon>
        <taxon>Glomeraceae</taxon>
        <taxon>Rhizophagus</taxon>
    </lineage>
</organism>
<evidence type="ECO:0000313" key="4">
    <source>
        <dbReference type="Proteomes" id="UP000232688"/>
    </source>
</evidence>
<reference evidence="2 5" key="1">
    <citation type="submission" date="2016-04" db="EMBL/GenBank/DDBJ databases">
        <title>Genome analyses suggest a sexual origin of heterokaryosis in a supposedly ancient asexual fungus.</title>
        <authorList>
            <person name="Ropars J."/>
            <person name="Sedzielewska K."/>
            <person name="Noel J."/>
            <person name="Charron P."/>
            <person name="Farinelli L."/>
            <person name="Marton T."/>
            <person name="Kruger M."/>
            <person name="Pelin A."/>
            <person name="Brachmann A."/>
            <person name="Corradi N."/>
        </authorList>
    </citation>
    <scope>NUCLEOTIDE SEQUENCE [LARGE SCALE GENOMIC DNA]</scope>
    <source>
        <strain evidence="2 5">A5</strain>
    </source>
</reference>
<dbReference type="EMBL" id="LLXH01000138">
    <property type="protein sequence ID" value="PKC72098.1"/>
    <property type="molecule type" value="Genomic_DNA"/>
</dbReference>
<dbReference type="Gene3D" id="3.40.50.1820">
    <property type="entry name" value="alpha/beta hydrolase"/>
    <property type="match status" value="1"/>
</dbReference>